<dbReference type="Gene3D" id="1.25.40.10">
    <property type="entry name" value="Tetratricopeptide repeat domain"/>
    <property type="match status" value="1"/>
</dbReference>
<protein>
    <recommendedName>
        <fullName evidence="5">Peptidyl-prolyl cis-trans isomerase D</fullName>
        <ecNumber evidence="2">5.2.1.8</ecNumber>
    </recommendedName>
    <alternativeName>
        <fullName evidence="6">Rotamase D</fullName>
    </alternativeName>
</protein>
<gene>
    <name evidence="8" type="ORF">M404DRAFT_127502</name>
</gene>
<dbReference type="PANTHER" id="PTHR11071:SF561">
    <property type="entry name" value="PEPTIDYL-PROLYL CIS-TRANS ISOMERASE D-RELATED"/>
    <property type="match status" value="1"/>
</dbReference>
<evidence type="ECO:0000259" key="7">
    <source>
        <dbReference type="PROSITE" id="PS50072"/>
    </source>
</evidence>
<dbReference type="FunFam" id="2.40.100.10:FF:000022">
    <property type="entry name" value="Peptidyl-prolyl cis-trans isomerase CYP95"/>
    <property type="match status" value="1"/>
</dbReference>
<dbReference type="InterPro" id="IPR020892">
    <property type="entry name" value="Cyclophilin-type_PPIase_CS"/>
</dbReference>
<dbReference type="PRINTS" id="PR00153">
    <property type="entry name" value="CSAPPISMRASE"/>
</dbReference>
<dbReference type="OrthoDB" id="193499at2759"/>
<dbReference type="InterPro" id="IPR002130">
    <property type="entry name" value="Cyclophilin-type_PPIase_dom"/>
</dbReference>
<dbReference type="InterPro" id="IPR029000">
    <property type="entry name" value="Cyclophilin-like_dom_sf"/>
</dbReference>
<evidence type="ECO:0000256" key="2">
    <source>
        <dbReference type="ARBA" id="ARBA00013194"/>
    </source>
</evidence>
<keyword evidence="9" id="KW-1185">Reference proteome</keyword>
<dbReference type="GO" id="GO:0005737">
    <property type="term" value="C:cytoplasm"/>
    <property type="evidence" value="ECO:0007669"/>
    <property type="project" value="TreeGrafter"/>
</dbReference>
<keyword evidence="3" id="KW-0697">Rotamase</keyword>
<dbReference type="PROSITE" id="PS00170">
    <property type="entry name" value="CSA_PPIASE_1"/>
    <property type="match status" value="1"/>
</dbReference>
<evidence type="ECO:0000256" key="5">
    <source>
        <dbReference type="ARBA" id="ARBA00074451"/>
    </source>
</evidence>
<evidence type="ECO:0000256" key="4">
    <source>
        <dbReference type="ARBA" id="ARBA00023235"/>
    </source>
</evidence>
<dbReference type="InParanoid" id="A0A0C3PRW0"/>
<name>A0A0C3PRW0_PISTI</name>
<dbReference type="EMBL" id="KN831950">
    <property type="protein sequence ID" value="KIO11329.1"/>
    <property type="molecule type" value="Genomic_DNA"/>
</dbReference>
<dbReference type="GO" id="GO:0016018">
    <property type="term" value="F:cyclosporin A binding"/>
    <property type="evidence" value="ECO:0007669"/>
    <property type="project" value="TreeGrafter"/>
</dbReference>
<evidence type="ECO:0000256" key="6">
    <source>
        <dbReference type="ARBA" id="ARBA00076602"/>
    </source>
</evidence>
<evidence type="ECO:0000313" key="9">
    <source>
        <dbReference type="Proteomes" id="UP000054217"/>
    </source>
</evidence>
<reference evidence="8 9" key="1">
    <citation type="submission" date="2014-04" db="EMBL/GenBank/DDBJ databases">
        <authorList>
            <consortium name="DOE Joint Genome Institute"/>
            <person name="Kuo A."/>
            <person name="Kohler A."/>
            <person name="Costa M.D."/>
            <person name="Nagy L.G."/>
            <person name="Floudas D."/>
            <person name="Copeland A."/>
            <person name="Barry K.W."/>
            <person name="Cichocki N."/>
            <person name="Veneault-Fourrey C."/>
            <person name="LaButti K."/>
            <person name="Lindquist E.A."/>
            <person name="Lipzen A."/>
            <person name="Lundell T."/>
            <person name="Morin E."/>
            <person name="Murat C."/>
            <person name="Sun H."/>
            <person name="Tunlid A."/>
            <person name="Henrissat B."/>
            <person name="Grigoriev I.V."/>
            <person name="Hibbett D.S."/>
            <person name="Martin F."/>
            <person name="Nordberg H.P."/>
            <person name="Cantor M.N."/>
            <person name="Hua S.X."/>
        </authorList>
    </citation>
    <scope>NUCLEOTIDE SEQUENCE [LARGE SCALE GENOMIC DNA]</scope>
    <source>
        <strain evidence="8 9">Marx 270</strain>
    </source>
</reference>
<evidence type="ECO:0000313" key="8">
    <source>
        <dbReference type="EMBL" id="KIO11329.1"/>
    </source>
</evidence>
<reference evidence="9" key="2">
    <citation type="submission" date="2015-01" db="EMBL/GenBank/DDBJ databases">
        <title>Evolutionary Origins and Diversification of the Mycorrhizal Mutualists.</title>
        <authorList>
            <consortium name="DOE Joint Genome Institute"/>
            <consortium name="Mycorrhizal Genomics Consortium"/>
            <person name="Kohler A."/>
            <person name="Kuo A."/>
            <person name="Nagy L.G."/>
            <person name="Floudas D."/>
            <person name="Copeland A."/>
            <person name="Barry K.W."/>
            <person name="Cichocki N."/>
            <person name="Veneault-Fourrey C."/>
            <person name="LaButti K."/>
            <person name="Lindquist E.A."/>
            <person name="Lipzen A."/>
            <person name="Lundell T."/>
            <person name="Morin E."/>
            <person name="Murat C."/>
            <person name="Riley R."/>
            <person name="Ohm R."/>
            <person name="Sun H."/>
            <person name="Tunlid A."/>
            <person name="Henrissat B."/>
            <person name="Grigoriev I.V."/>
            <person name="Hibbett D.S."/>
            <person name="Martin F."/>
        </authorList>
    </citation>
    <scope>NUCLEOTIDE SEQUENCE [LARGE SCALE GENOMIC DNA]</scope>
    <source>
        <strain evidence="9">Marx 270</strain>
    </source>
</reference>
<dbReference type="PROSITE" id="PS50072">
    <property type="entry name" value="CSA_PPIASE_2"/>
    <property type="match status" value="1"/>
</dbReference>
<dbReference type="EC" id="5.2.1.8" evidence="2"/>
<dbReference type="GO" id="GO:0003755">
    <property type="term" value="F:peptidyl-prolyl cis-trans isomerase activity"/>
    <property type="evidence" value="ECO:0007669"/>
    <property type="project" value="UniProtKB-KW"/>
</dbReference>
<accession>A0A0C3PRW0</accession>
<dbReference type="STRING" id="870435.A0A0C3PRW0"/>
<feature type="domain" description="PPIase cyclophilin-type" evidence="7">
    <location>
        <begin position="14"/>
        <end position="178"/>
    </location>
</feature>
<dbReference type="SUPFAM" id="SSF50891">
    <property type="entry name" value="Cyclophilin-like"/>
    <property type="match status" value="1"/>
</dbReference>
<evidence type="ECO:0000256" key="1">
    <source>
        <dbReference type="ARBA" id="ARBA00000971"/>
    </source>
</evidence>
<dbReference type="Proteomes" id="UP000054217">
    <property type="component" value="Unassembled WGS sequence"/>
</dbReference>
<dbReference type="PANTHER" id="PTHR11071">
    <property type="entry name" value="PEPTIDYL-PROLYL CIS-TRANS ISOMERASE"/>
    <property type="match status" value="1"/>
</dbReference>
<dbReference type="InterPro" id="IPR011990">
    <property type="entry name" value="TPR-like_helical_dom_sf"/>
</dbReference>
<dbReference type="CDD" id="cd01926">
    <property type="entry name" value="cyclophilin_ABH_like"/>
    <property type="match status" value="1"/>
</dbReference>
<dbReference type="AlphaFoldDB" id="A0A0C3PRW0"/>
<dbReference type="FunCoup" id="A0A0C3PRW0">
    <property type="interactions" value="627"/>
</dbReference>
<dbReference type="GO" id="GO:0006457">
    <property type="term" value="P:protein folding"/>
    <property type="evidence" value="ECO:0007669"/>
    <property type="project" value="InterPro"/>
</dbReference>
<comment type="catalytic activity">
    <reaction evidence="1">
        <text>[protein]-peptidylproline (omega=180) = [protein]-peptidylproline (omega=0)</text>
        <dbReference type="Rhea" id="RHEA:16237"/>
        <dbReference type="Rhea" id="RHEA-COMP:10747"/>
        <dbReference type="Rhea" id="RHEA-COMP:10748"/>
        <dbReference type="ChEBI" id="CHEBI:83833"/>
        <dbReference type="ChEBI" id="CHEBI:83834"/>
        <dbReference type="EC" id="5.2.1.8"/>
    </reaction>
</comment>
<dbReference type="Gene3D" id="2.40.100.10">
    <property type="entry name" value="Cyclophilin-like"/>
    <property type="match status" value="1"/>
</dbReference>
<sequence length="384" mass="42319">MAESEAQKERPLTYFDITIGGKPKGRIVFSLYADLVPKTAENFRALCTGEKGVGNSGKPLHYAGSGFHRVIKGFMCQGGDFTAGNGTGGESIYGERFEDEDFTMKHSKPFLLSMANAGKDTNGSQFFITTVPTPHLDNKHVVFGEVIKGKSVVRAIENHPTDGKDVPTVPIVISASGVLSPDDPCLVNAGASDGDIWEDEAVDDETGADQDPKLARDIAEKIKQIGIGYFTGKKAEDGTIIEAPQPDLALQKFQKAQKYLQLFTHADLPEDYPDSNGYRVAYAKMMLTTAQAALRVQPPDAAIVLDNTNQVIEEYLDFDLSPAMAYYRRALAHNLRGDHDLALNDLAEANKIFPDPGTQNEITRIKAHVREMEEKEKRRYRKMF</sequence>
<dbReference type="SUPFAM" id="SSF48452">
    <property type="entry name" value="TPR-like"/>
    <property type="match status" value="1"/>
</dbReference>
<keyword evidence="4" id="KW-0413">Isomerase</keyword>
<proteinExistence type="predicted"/>
<evidence type="ECO:0000256" key="3">
    <source>
        <dbReference type="ARBA" id="ARBA00023110"/>
    </source>
</evidence>
<organism evidence="8 9">
    <name type="scientific">Pisolithus tinctorius Marx 270</name>
    <dbReference type="NCBI Taxonomy" id="870435"/>
    <lineage>
        <taxon>Eukaryota</taxon>
        <taxon>Fungi</taxon>
        <taxon>Dikarya</taxon>
        <taxon>Basidiomycota</taxon>
        <taxon>Agaricomycotina</taxon>
        <taxon>Agaricomycetes</taxon>
        <taxon>Agaricomycetidae</taxon>
        <taxon>Boletales</taxon>
        <taxon>Sclerodermatineae</taxon>
        <taxon>Pisolithaceae</taxon>
        <taxon>Pisolithus</taxon>
    </lineage>
</organism>
<dbReference type="Pfam" id="PF00160">
    <property type="entry name" value="Pro_isomerase"/>
    <property type="match status" value="1"/>
</dbReference>
<dbReference type="HOGENOM" id="CLU_012062_37_0_1"/>